<reference evidence="1" key="1">
    <citation type="submission" date="2023-04" db="EMBL/GenBank/DDBJ databases">
        <title>Draft Genome sequencing of Naganishia species isolated from polar environments using Oxford Nanopore Technology.</title>
        <authorList>
            <person name="Leo P."/>
            <person name="Venkateswaran K."/>
        </authorList>
    </citation>
    <scope>NUCLEOTIDE SEQUENCE</scope>
    <source>
        <strain evidence="1">MNA-CCFEE 5262</strain>
    </source>
</reference>
<keyword evidence="2" id="KW-1185">Reference proteome</keyword>
<sequence length="112" mass="12196">MSSSSQPPPPPPSGTDSLEDTISRLSNYRNVHGVMILSRQGGLIRTEGEAFGGEQGRVYAKAVKGIVEGVRAGVVEVDEGDDLRLLRIRTKKHELIITPDEKYLLVVLQDPS</sequence>
<gene>
    <name evidence="1" type="ORF">QFC20_001908</name>
</gene>
<organism evidence="1 2">
    <name type="scientific">Naganishia adeliensis</name>
    <dbReference type="NCBI Taxonomy" id="92952"/>
    <lineage>
        <taxon>Eukaryota</taxon>
        <taxon>Fungi</taxon>
        <taxon>Dikarya</taxon>
        <taxon>Basidiomycota</taxon>
        <taxon>Agaricomycotina</taxon>
        <taxon>Tremellomycetes</taxon>
        <taxon>Filobasidiales</taxon>
        <taxon>Filobasidiaceae</taxon>
        <taxon>Naganishia</taxon>
    </lineage>
</organism>
<dbReference type="Proteomes" id="UP001230649">
    <property type="component" value="Unassembled WGS sequence"/>
</dbReference>
<evidence type="ECO:0000313" key="2">
    <source>
        <dbReference type="Proteomes" id="UP001230649"/>
    </source>
</evidence>
<protein>
    <submittedName>
        <fullName evidence="1">Uncharacterized protein</fullName>
    </submittedName>
</protein>
<evidence type="ECO:0000313" key="1">
    <source>
        <dbReference type="EMBL" id="KAJ9113557.1"/>
    </source>
</evidence>
<proteinExistence type="predicted"/>
<dbReference type="EMBL" id="JASBWS010000012">
    <property type="protein sequence ID" value="KAJ9113557.1"/>
    <property type="molecule type" value="Genomic_DNA"/>
</dbReference>
<comment type="caution">
    <text evidence="1">The sequence shown here is derived from an EMBL/GenBank/DDBJ whole genome shotgun (WGS) entry which is preliminary data.</text>
</comment>
<accession>A0ACC2WPK8</accession>
<name>A0ACC2WPK8_9TREE</name>